<reference evidence="1" key="1">
    <citation type="submission" date="2023-07" db="EMBL/GenBank/DDBJ databases">
        <title>Sorghum-associated microbial communities from plants grown in Nebraska, USA.</title>
        <authorList>
            <person name="Schachtman D."/>
        </authorList>
    </citation>
    <scope>NUCLEOTIDE SEQUENCE</scope>
    <source>
        <strain evidence="1">BE80</strain>
    </source>
</reference>
<dbReference type="AlphaFoldDB" id="A0AAP5H6S6"/>
<evidence type="ECO:0000313" key="2">
    <source>
        <dbReference type="Proteomes" id="UP001254832"/>
    </source>
</evidence>
<proteinExistence type="predicted"/>
<dbReference type="Proteomes" id="UP001254832">
    <property type="component" value="Unassembled WGS sequence"/>
</dbReference>
<name>A0AAP5H6S6_PAEAM</name>
<evidence type="ECO:0000313" key="1">
    <source>
        <dbReference type="EMBL" id="MDR6726086.1"/>
    </source>
</evidence>
<dbReference type="EMBL" id="JAVDTR010000015">
    <property type="protein sequence ID" value="MDR6726086.1"/>
    <property type="molecule type" value="Genomic_DNA"/>
</dbReference>
<sequence>MQREETLRMTVFNSQERIIGKRVGCLRDLAKSIVKAKQDVQLKLNPTMEHVKQLADIVKSEANKLGAN</sequence>
<comment type="caution">
    <text evidence="1">The sequence shown here is derived from an EMBL/GenBank/DDBJ whole genome shotgun (WGS) entry which is preliminary data.</text>
</comment>
<accession>A0AAP5H6S6</accession>
<organism evidence="1 2">
    <name type="scientific">Paenibacillus amylolyticus</name>
    <dbReference type="NCBI Taxonomy" id="1451"/>
    <lineage>
        <taxon>Bacteria</taxon>
        <taxon>Bacillati</taxon>
        <taxon>Bacillota</taxon>
        <taxon>Bacilli</taxon>
        <taxon>Bacillales</taxon>
        <taxon>Paenibacillaceae</taxon>
        <taxon>Paenibacillus</taxon>
    </lineage>
</organism>
<protein>
    <submittedName>
        <fullName evidence="1">Uncharacterized protein</fullName>
    </submittedName>
</protein>
<dbReference type="RefSeq" id="WP_310143946.1">
    <property type="nucleotide sequence ID" value="NZ_JAVDTR010000015.1"/>
</dbReference>
<gene>
    <name evidence="1" type="ORF">J2W91_004592</name>
</gene>